<accession>A0A0P8A3X0</accession>
<sequence>MTVSRNTAKKLLYDFMFESDSAQTWVEDVWGLSPLLGQESANAAEVLGALIDTCSERQLNAVVASLYAAHADRISDLDSAAEWRVQIDADISKSTK</sequence>
<reference evidence="1 2" key="1">
    <citation type="submission" date="2015-09" db="EMBL/GenBank/DDBJ databases">
        <title>Identification and resolution of microdiversity through metagenomic sequencing of parallel consortia.</title>
        <authorList>
            <person name="Nelson W.C."/>
            <person name="Romine M.F."/>
            <person name="Lindemann S.R."/>
        </authorList>
    </citation>
    <scope>NUCLEOTIDE SEQUENCE [LARGE SCALE GENOMIC DNA]</scope>
    <source>
        <strain evidence="1">Ana</strain>
    </source>
</reference>
<dbReference type="Proteomes" id="UP000050465">
    <property type="component" value="Unassembled WGS sequence"/>
</dbReference>
<comment type="caution">
    <text evidence="1">The sequence shown here is derived from an EMBL/GenBank/DDBJ whole genome shotgun (WGS) entry which is preliminary data.</text>
</comment>
<proteinExistence type="predicted"/>
<evidence type="ECO:0000313" key="2">
    <source>
        <dbReference type="Proteomes" id="UP000050465"/>
    </source>
</evidence>
<evidence type="ECO:0000313" key="1">
    <source>
        <dbReference type="EMBL" id="KPQ37721.1"/>
    </source>
</evidence>
<dbReference type="AlphaFoldDB" id="A0A0P8A3X0"/>
<dbReference type="PATRIC" id="fig|1666911.3.peg.2661"/>
<name>A0A0P8A3X0_9CYAN</name>
<protein>
    <submittedName>
        <fullName evidence="1">Uncharacterized protein</fullName>
    </submittedName>
</protein>
<gene>
    <name evidence="1" type="ORF">HLUCCA11_01310</name>
</gene>
<dbReference type="EMBL" id="LJZR01000001">
    <property type="protein sequence ID" value="KPQ37721.1"/>
    <property type="molecule type" value="Genomic_DNA"/>
</dbReference>
<organism evidence="1 2">
    <name type="scientific">Phormidesmis priestleyi Ana</name>
    <dbReference type="NCBI Taxonomy" id="1666911"/>
    <lineage>
        <taxon>Bacteria</taxon>
        <taxon>Bacillati</taxon>
        <taxon>Cyanobacteriota</taxon>
        <taxon>Cyanophyceae</taxon>
        <taxon>Leptolyngbyales</taxon>
        <taxon>Leptolyngbyaceae</taxon>
        <taxon>Phormidesmis</taxon>
    </lineage>
</organism>
<dbReference type="STRING" id="1666911.HLUCCA11_01310"/>